<dbReference type="RefSeq" id="WP_106704415.1">
    <property type="nucleotide sequence ID" value="NZ_CP027666.1"/>
</dbReference>
<feature type="transmembrane region" description="Helical" evidence="2">
    <location>
        <begin position="85"/>
        <end position="103"/>
    </location>
</feature>
<keyword evidence="2" id="KW-0812">Transmembrane</keyword>
<dbReference type="OrthoDB" id="9765721at2"/>
<organism evidence="3 4">
    <name type="scientific">Ottowia oryzae</name>
    <dbReference type="NCBI Taxonomy" id="2109914"/>
    <lineage>
        <taxon>Bacteria</taxon>
        <taxon>Pseudomonadati</taxon>
        <taxon>Pseudomonadota</taxon>
        <taxon>Betaproteobacteria</taxon>
        <taxon>Burkholderiales</taxon>
        <taxon>Comamonadaceae</taxon>
        <taxon>Ottowia</taxon>
    </lineage>
</organism>
<gene>
    <name evidence="3" type="ORF">C6570_17810</name>
</gene>
<keyword evidence="2" id="KW-1133">Transmembrane helix</keyword>
<dbReference type="AlphaFoldDB" id="A0A2S0MJD9"/>
<feature type="transmembrane region" description="Helical" evidence="2">
    <location>
        <begin position="197"/>
        <end position="217"/>
    </location>
</feature>
<sequence length="416" mass="45350">MVDQLRTAAAARPPERRSAPIEKQPVEFTGSGGEYFRVWIVNVLLSIVTLGIYTPWARRRTAQYFYSHTQVAGSPLEFVASQRRMVFGFLAFAGLYVAYKLAMQTGQQLAASLLLFAFAAAAPVLWAGAMRFRLGATRWRGIRMAFTATWKEVYLASWPVFAAAAIWTAFFFIAAAISPHPPIGTAGDGPALKLPALIPAVIGLGLLCVVLTLLCAIRLEYNYRRLLVARARIGGQVGHWKPVYADFVKVWLATALFFVIALVLVGLAFSTLTVAAGYLAKEWAGSNILTAILMGILAFVVMLLLMFMLSVPARAYREARMFQLVWNNIGVAHIARSKTSLKTGAFIWLKIKNLLLTLITLGFYRPFAVASEYAAKVGSVTLYIKGGTDQLVGELVKQQGAFGDAAADALGLDLIG</sequence>
<dbReference type="Proteomes" id="UP000239709">
    <property type="component" value="Chromosome"/>
</dbReference>
<accession>A0A2S0MJD9</accession>
<feature type="transmembrane region" description="Helical" evidence="2">
    <location>
        <begin position="250"/>
        <end position="276"/>
    </location>
</feature>
<proteinExistence type="predicted"/>
<protein>
    <submittedName>
        <fullName evidence="3">DUF898 domain-containing protein</fullName>
    </submittedName>
</protein>
<feature type="transmembrane region" description="Helical" evidence="2">
    <location>
        <begin position="109"/>
        <end position="132"/>
    </location>
</feature>
<evidence type="ECO:0000256" key="1">
    <source>
        <dbReference type="SAM" id="MobiDB-lite"/>
    </source>
</evidence>
<evidence type="ECO:0000313" key="4">
    <source>
        <dbReference type="Proteomes" id="UP000239709"/>
    </source>
</evidence>
<evidence type="ECO:0000256" key="2">
    <source>
        <dbReference type="SAM" id="Phobius"/>
    </source>
</evidence>
<feature type="transmembrane region" description="Helical" evidence="2">
    <location>
        <begin position="36"/>
        <end position="56"/>
    </location>
</feature>
<keyword evidence="2" id="KW-0472">Membrane</keyword>
<dbReference type="KEGG" id="otk:C6570_17810"/>
<feature type="region of interest" description="Disordered" evidence="1">
    <location>
        <begin position="1"/>
        <end position="22"/>
    </location>
</feature>
<dbReference type="Pfam" id="PF05987">
    <property type="entry name" value="DUF898"/>
    <property type="match status" value="1"/>
</dbReference>
<feature type="transmembrane region" description="Helical" evidence="2">
    <location>
        <begin position="153"/>
        <end position="177"/>
    </location>
</feature>
<keyword evidence="4" id="KW-1185">Reference proteome</keyword>
<dbReference type="EMBL" id="CP027666">
    <property type="protein sequence ID" value="AVO35871.1"/>
    <property type="molecule type" value="Genomic_DNA"/>
</dbReference>
<evidence type="ECO:0000313" key="3">
    <source>
        <dbReference type="EMBL" id="AVO35871.1"/>
    </source>
</evidence>
<dbReference type="InterPro" id="IPR010295">
    <property type="entry name" value="DUF898"/>
</dbReference>
<name>A0A2S0MJD9_9BURK</name>
<reference evidence="3 4" key="1">
    <citation type="submission" date="2018-03" db="EMBL/GenBank/DDBJ databases">
        <title>Genome sequencing of Ottowia sp.</title>
        <authorList>
            <person name="Kim S.-J."/>
            <person name="Heo J."/>
            <person name="Kwon S.-W."/>
        </authorList>
    </citation>
    <scope>NUCLEOTIDE SEQUENCE [LARGE SCALE GENOMIC DNA]</scope>
    <source>
        <strain evidence="3 4">KADR8-3</strain>
    </source>
</reference>
<feature type="transmembrane region" description="Helical" evidence="2">
    <location>
        <begin position="288"/>
        <end position="311"/>
    </location>
</feature>